<gene>
    <name evidence="2" type="ORF">HaLaN_21200</name>
</gene>
<proteinExistence type="predicted"/>
<dbReference type="Proteomes" id="UP000485058">
    <property type="component" value="Unassembled WGS sequence"/>
</dbReference>
<comment type="caution">
    <text evidence="2">The sequence shown here is derived from an EMBL/GenBank/DDBJ whole genome shotgun (WGS) entry which is preliminary data.</text>
</comment>
<protein>
    <submittedName>
        <fullName evidence="2">Uncharacterized protein</fullName>
    </submittedName>
</protein>
<name>A0A699ZN29_HAELA</name>
<keyword evidence="3" id="KW-1185">Reference proteome</keyword>
<dbReference type="AlphaFoldDB" id="A0A699ZN29"/>
<evidence type="ECO:0000313" key="2">
    <source>
        <dbReference type="EMBL" id="GFH23571.1"/>
    </source>
</evidence>
<evidence type="ECO:0000256" key="1">
    <source>
        <dbReference type="SAM" id="MobiDB-lite"/>
    </source>
</evidence>
<organism evidence="2 3">
    <name type="scientific">Haematococcus lacustris</name>
    <name type="common">Green alga</name>
    <name type="synonym">Haematococcus pluvialis</name>
    <dbReference type="NCBI Taxonomy" id="44745"/>
    <lineage>
        <taxon>Eukaryota</taxon>
        <taxon>Viridiplantae</taxon>
        <taxon>Chlorophyta</taxon>
        <taxon>core chlorophytes</taxon>
        <taxon>Chlorophyceae</taxon>
        <taxon>CS clade</taxon>
        <taxon>Chlamydomonadales</taxon>
        <taxon>Haematococcaceae</taxon>
        <taxon>Haematococcus</taxon>
    </lineage>
</organism>
<reference evidence="2 3" key="1">
    <citation type="submission" date="2020-02" db="EMBL/GenBank/DDBJ databases">
        <title>Draft genome sequence of Haematococcus lacustris strain NIES-144.</title>
        <authorList>
            <person name="Morimoto D."/>
            <person name="Nakagawa S."/>
            <person name="Yoshida T."/>
            <person name="Sawayama S."/>
        </authorList>
    </citation>
    <scope>NUCLEOTIDE SEQUENCE [LARGE SCALE GENOMIC DNA]</scope>
    <source>
        <strain evidence="2 3">NIES-144</strain>
    </source>
</reference>
<sequence>MADLSLLLDVILKTSSATVKKDFVTCGLLNQLHQAIGRNFSKEFAVLLRKMLRVIEMLPISADDLYSVRSAHGALPDVLLQLTHNQDYDVRTKAQALLKKYPASTVTDPILLQQLHAPPQRRAATGFSPAVPNQQSAAQGLPPMPGTDSKPRVSRFSAPLLAPGVETAQL</sequence>
<dbReference type="EMBL" id="BLLF01002303">
    <property type="protein sequence ID" value="GFH23571.1"/>
    <property type="molecule type" value="Genomic_DNA"/>
</dbReference>
<evidence type="ECO:0000313" key="3">
    <source>
        <dbReference type="Proteomes" id="UP000485058"/>
    </source>
</evidence>
<accession>A0A699ZN29</accession>
<feature type="region of interest" description="Disordered" evidence="1">
    <location>
        <begin position="122"/>
        <end position="158"/>
    </location>
</feature>